<keyword evidence="1" id="KW-0472">Membrane</keyword>
<keyword evidence="1" id="KW-1133">Transmembrane helix</keyword>
<evidence type="ECO:0000256" key="1">
    <source>
        <dbReference type="SAM" id="Phobius"/>
    </source>
</evidence>
<organism evidence="2 3">
    <name type="scientific">Mediterranea massiliensis</name>
    <dbReference type="NCBI Taxonomy" id="1841865"/>
    <lineage>
        <taxon>Bacteria</taxon>
        <taxon>Pseudomonadati</taxon>
        <taxon>Bacteroidota</taxon>
        <taxon>Bacteroidia</taxon>
        <taxon>Bacteroidales</taxon>
        <taxon>Bacteroidaceae</taxon>
        <taxon>Mediterranea</taxon>
    </lineage>
</organism>
<protein>
    <recommendedName>
        <fullName evidence="4">Transglutaminase-like superfamily protein</fullName>
    </recommendedName>
</protein>
<keyword evidence="1" id="KW-0812">Transmembrane</keyword>
<reference evidence="2" key="1">
    <citation type="journal article" date="2021" name="PeerJ">
        <title>Extensive microbial diversity within the chicken gut microbiome revealed by metagenomics and culture.</title>
        <authorList>
            <person name="Gilroy R."/>
            <person name="Ravi A."/>
            <person name="Getino M."/>
            <person name="Pursley I."/>
            <person name="Horton D.L."/>
            <person name="Alikhan N.F."/>
            <person name="Baker D."/>
            <person name="Gharbi K."/>
            <person name="Hall N."/>
            <person name="Watson M."/>
            <person name="Adriaenssens E.M."/>
            <person name="Foster-Nyarko E."/>
            <person name="Jarju S."/>
            <person name="Secka A."/>
            <person name="Antonio M."/>
            <person name="Oren A."/>
            <person name="Chaudhuri R.R."/>
            <person name="La Ragione R."/>
            <person name="Hildebrand F."/>
            <person name="Pallen M.J."/>
        </authorList>
    </citation>
    <scope>NUCLEOTIDE SEQUENCE</scope>
    <source>
        <strain evidence="2">CHK55-1828</strain>
    </source>
</reference>
<reference evidence="2" key="2">
    <citation type="submission" date="2021-09" db="EMBL/GenBank/DDBJ databases">
        <authorList>
            <person name="Gilroy R."/>
        </authorList>
    </citation>
    <scope>NUCLEOTIDE SEQUENCE</scope>
    <source>
        <strain evidence="2">CHK55-1828</strain>
    </source>
</reference>
<proteinExistence type="predicted"/>
<name>A0A921LF00_9BACT</name>
<gene>
    <name evidence="2" type="ORF">K8W02_11630</name>
</gene>
<dbReference type="Proteomes" id="UP000717835">
    <property type="component" value="Unassembled WGS sequence"/>
</dbReference>
<evidence type="ECO:0000313" key="3">
    <source>
        <dbReference type="Proteomes" id="UP000717835"/>
    </source>
</evidence>
<comment type="caution">
    <text evidence="2">The sequence shown here is derived from an EMBL/GenBank/DDBJ whole genome shotgun (WGS) entry which is preliminary data.</text>
</comment>
<feature type="transmembrane region" description="Helical" evidence="1">
    <location>
        <begin position="20"/>
        <end position="38"/>
    </location>
</feature>
<dbReference type="EMBL" id="DYVX01000094">
    <property type="protein sequence ID" value="HJF93012.1"/>
    <property type="molecule type" value="Genomic_DNA"/>
</dbReference>
<dbReference type="AlphaFoldDB" id="A0A921LF00"/>
<evidence type="ECO:0000313" key="2">
    <source>
        <dbReference type="EMBL" id="HJF93012.1"/>
    </source>
</evidence>
<evidence type="ECO:0008006" key="4">
    <source>
        <dbReference type="Google" id="ProtNLM"/>
    </source>
</evidence>
<sequence length="403" mass="45828">MKKNVRLNWRKLAVGRWRLAIPLGLVVVAVVMALWFNGLPFRQTFEITDDLGGNIFPSSILSVATTDAQVIVPSDSVYVGNPKSCIAVRLRSGRSYTRVRVEVAETPFFSRSVSEFVLPRPRTDYIIYPDIIWNYEALKANGQAEPISVAVTVEVNGKEWGQKVRTFSVRSINECLLGYVTNGTKFHDTSLFFAAYVNEENPMIDRLLREALNTRIVNRFLGYQGGTAESVDKQVYALWNVLQKRNFRYSSVSNTSLSSNIVFSQRVRTFDDALESSQINCVDGSVLFASLMRAVNIEPILVRIPGHMFVGYYTDSQHKDMNFLETTMIGDVDLDDFFPDEQLDSTMVGKSQNQMSRITFDKSKEYAGKKYRQHEEGIHSGKLNYMFLEISKEVRRKIQPIGK</sequence>
<accession>A0A921LF00</accession>
<dbReference type="RefSeq" id="WP_276828974.1">
    <property type="nucleotide sequence ID" value="NZ_DYVX01000094.1"/>
</dbReference>